<dbReference type="PROSITE" id="PS50837">
    <property type="entry name" value="NACHT"/>
    <property type="match status" value="1"/>
</dbReference>
<accession>A0A8S1NBI3</accession>
<reference evidence="4" key="1">
    <citation type="submission" date="2021-01" db="EMBL/GenBank/DDBJ databases">
        <authorList>
            <consortium name="Genoscope - CEA"/>
            <person name="William W."/>
        </authorList>
    </citation>
    <scope>NUCLEOTIDE SEQUENCE</scope>
</reference>
<sequence>MKKNYQNPISQSFDKENSRLNFLNESNNDHQSILYNQINQSYTFQNNINKLRGGGNWGIKLQIQLNPQIQQNSNLNDIFDEQDIFQYLKYHTILLQRILGNQINQNERDQLEKVVQWLNSKGIINQLSNQCRLDERKIAIIMESIDILLSCVINTPIQLSYNLLQFTQNLFEILYYQDKVIKSNIIKNLHIFSDKLQLINQKYHQQKGLEILFNYQFCLIKDVVDHIQDRNAYNLQKCIFEQNKYQQQNDGNNTLLQDAKKFLQSDNPRQLDIFYFFQQSKLTIIRKLLNSQQIIEIQQIINYLCKVYQLCIQNNQNWRVHLGFLQMLLELISQKNSFLEDLQKVEGADITNIMLNELQNQLIEFQIEDNINIWEHYIKSKWDSTIKCYLAFSFMTIKKSQIAKNVESACQKFIDLFFNSDQDENTISVLKNEQLNVIEEAFEQNLEQNQQTYLYKIYGNTQIEKLQEDFINIDLKVQCSINNDDVKKQQQSNKSSYLFREDVEQCVKQEQIYIVNDFLWTENNNTDVLWIKGIAGSGKSYFLKRLQLFLLKHYYSHSKQKKWIPFLISLDALKKLNNNNIWNLILNADDMEFRNEFIGILSDDLENGLVNIVLLFDGLDEMKHQIQEVNLDISLFQKKLGKNVKIIITSRREVQIEKQFIGLQFLNLTEVEILNLDDNQINEYLKQYCIENTRQYLYNIYKDFVDQEKNSKISRIMFNEYWQAYFFEEVKTLVKQTNNDNYEIIFADSLINNFLSKQQKIFQNKNTPSNHQKEELSKLQSSSKLMKIIKENQIFDLIQTIQILQVILQILPNLNQNITNKLYRKNRFKCNQFFDDFLVEKLDKNIMQISEVDFNLIKNAAKQTQLTKYQIYKLFVSKYYEIYINKLKDSGFNNINESFKKELNKLQMFLAVKMIKHECLLLDTQQVQNIFQSYLNQNNLEDTKNLILLYSTFITKIQNGSFMFQNKSIQEYFVGKYILKLLKDFSRNFTGKSIEQGLEQSQFNQNEFNLSLQQFSQVINDIQPELLNYEDIKKILLKIIILSREEVFIRAASNSILLLKFLRIELIGEDLSRIKLSKTNISGLNVYGSNLDESEFNEVKIDYCNFNNTSLQRVKWTQTPWNEVIVFRDQHQENVSSILFSPNGQFLLSYSSSQGSSQGSSQVNIWELITQKILKKIKYNQNLKYWEFSSDSTKFYLCPETFLQIYCIYGTDITLLITIPLQVGQLQPRNYPFTFYNKEEKLVYRKNLNFYSYNLKSKHEWNKSKIADNSIKLTSIKVISNGKILIGTKDREIKIWDGIIKNIPKTITKKYHQSEIVSLSEETFNDKGRPISLLISASEDQVIVWLNDDGYGYKQVKALHSQKINDQLPRYSIFNKKHLVYIINEYIVLYDLNQINKLEDITYCDSNCIAFINYGQFRLLFIAKEDCIEVYEYLNIFIGKIPLNQCQPLSMDIINHDLMITYNKDNTIRFWSIFSYYQNEVQNFVSNFIYPFRKQYPFSRSRVLQGSIKGFVQNLKQSYNYNENEGTCKVAVQDENENQINIYKVLIFENQIEYHLIKDYKFSEDQKIGCYALCNYGKKICYCVDNIITIKDLQNDDQTQLEQIQEKDIYLIMFSETYQYLASCSKDYSIVIYSLDDQKKKKKNYMINNQKCLDLLFVKDDVLIIQTLTSIIWYKIIWNIDSQDLIVQVFKYYDFEYGVHNGIFQQQMIMVYPLPLGNYNYIKQYLAVKQGENIILKPFINDDQTKVVIFNEKYKKIEFVNEKYIIFSEESSNILEIKNVSDMQVIRKLKYCAFAIRERAIREREYLLIAVETKDDIQVIHILPEQKFTTETIKKQIQVKLHHFTLSNSGYFLASTYNQEITIYYITEGAQIIQISKLFIEIEIKDIQISDNQQIIIQSQDGLYQYKLNVEEQSIYSINIYFGNNQKYEDTRLNHNDKLIALKIDDLIYFTSLYRPQLQLMLKAKFFCTSIDSKYFAIINNNQIQYYDWQDNIKNIYNFDYKQDLFDLRFLQNPNQILAISSNDIQIIQCQENQIKKIKGRYNVSTRASSNLDIAKIEKSIIQISKPEINIELYNPEDYDFNAYNPQFTSDGQYIIYEQNKKVIFQSLSNRHSKYNLEKLEGQYNISVLPESNYLISFNKQESSLLQYQNYGLRKLEYYLNCWDVSDLSDVKNLFKIPILKPQKKKMLNKQWFISEIQNNILCLYDIKEFQQGIYDTTLHNNNQKIQYSGICPNETKYYTVSKEDYSITIWMIKSNDYLKQFKGHKKIIFFIGFSEDEKYMISRDTDQIIVWNLENEDKLIIKDPNIRKQNFLLQCSFSQTFGWHLYNKCDFVKLNNSIGITIQSVGEFFVYDLKDFKSYELFYKQIVNLEEYKSVRHYVYSNGSKIALFQKQQDGKLDKINILNVKSKEIIETIHIQKDERFYGYHNIDKYIIIKIDKEYDFFELDQKNGYIYVCYKDSSLLQLYKVEDFVNEHRQPIKEVFIHLKVDLNDYNSSFIQLGQVGIKYITYFYNSQLRVIDLERYEKQVKIIKLDKSQEFLNNYKQDYILLKNNRKEKTLNIYNLRNGQNDEVLDRNIDRLIVAFKNNGEQLAIGWNDGRISIFERHTKALNHFSIKNEQAIKHILYTKDDKIIISCSQDNVISFWEYQYKKEKLIQSIQIDYNIESIVVSPNNLDIALQLSGGLIQIITIDKQKCWNQNQKYFGCYKSYPQLRQLQTQNCLVKNSIIQDQNGNSLVHHFGEKMKQEFEAQKIQDEQQN</sequence>
<dbReference type="PANTHER" id="PTHR22847">
    <property type="entry name" value="WD40 REPEAT PROTEIN"/>
    <property type="match status" value="1"/>
</dbReference>
<evidence type="ECO:0000256" key="1">
    <source>
        <dbReference type="ARBA" id="ARBA00022574"/>
    </source>
</evidence>
<dbReference type="EMBL" id="CAJJDM010000086">
    <property type="protein sequence ID" value="CAD8089492.1"/>
    <property type="molecule type" value="Genomic_DNA"/>
</dbReference>
<name>A0A8S1NBI3_PARPR</name>
<organism evidence="4 5">
    <name type="scientific">Paramecium primaurelia</name>
    <dbReference type="NCBI Taxonomy" id="5886"/>
    <lineage>
        <taxon>Eukaryota</taxon>
        <taxon>Sar</taxon>
        <taxon>Alveolata</taxon>
        <taxon>Ciliophora</taxon>
        <taxon>Intramacronucleata</taxon>
        <taxon>Oligohymenophorea</taxon>
        <taxon>Peniculida</taxon>
        <taxon>Parameciidae</taxon>
        <taxon>Paramecium</taxon>
    </lineage>
</organism>
<evidence type="ECO:0000259" key="3">
    <source>
        <dbReference type="PROSITE" id="PS50837"/>
    </source>
</evidence>
<evidence type="ECO:0000313" key="4">
    <source>
        <dbReference type="EMBL" id="CAD8089492.1"/>
    </source>
</evidence>
<dbReference type="OMA" id="YCNFNNT"/>
<dbReference type="PANTHER" id="PTHR22847:SF637">
    <property type="entry name" value="WD REPEAT DOMAIN 5B"/>
    <property type="match status" value="1"/>
</dbReference>
<dbReference type="SMART" id="SM00320">
    <property type="entry name" value="WD40"/>
    <property type="match status" value="6"/>
</dbReference>
<dbReference type="InterPro" id="IPR007111">
    <property type="entry name" value="NACHT_NTPase"/>
</dbReference>
<keyword evidence="1" id="KW-0853">WD repeat</keyword>
<proteinExistence type="predicted"/>
<dbReference type="Proteomes" id="UP000688137">
    <property type="component" value="Unassembled WGS sequence"/>
</dbReference>
<dbReference type="Pfam" id="PF00400">
    <property type="entry name" value="WD40"/>
    <property type="match status" value="1"/>
</dbReference>
<keyword evidence="2" id="KW-0677">Repeat</keyword>
<evidence type="ECO:0000313" key="5">
    <source>
        <dbReference type="Proteomes" id="UP000688137"/>
    </source>
</evidence>
<dbReference type="Pfam" id="PF05729">
    <property type="entry name" value="NACHT"/>
    <property type="match status" value="1"/>
</dbReference>
<gene>
    <name evidence="4" type="ORF">PPRIM_AZ9-3.1.T0830220</name>
</gene>
<protein>
    <recommendedName>
        <fullName evidence="3">NACHT domain-containing protein</fullName>
    </recommendedName>
</protein>
<feature type="domain" description="NACHT" evidence="3">
    <location>
        <begin position="527"/>
        <end position="651"/>
    </location>
</feature>
<evidence type="ECO:0000256" key="2">
    <source>
        <dbReference type="ARBA" id="ARBA00022737"/>
    </source>
</evidence>
<dbReference type="InterPro" id="IPR001680">
    <property type="entry name" value="WD40_rpt"/>
</dbReference>
<keyword evidence="5" id="KW-1185">Reference proteome</keyword>
<dbReference type="GO" id="GO:1990234">
    <property type="term" value="C:transferase complex"/>
    <property type="evidence" value="ECO:0007669"/>
    <property type="project" value="UniProtKB-ARBA"/>
</dbReference>
<comment type="caution">
    <text evidence="4">The sequence shown here is derived from an EMBL/GenBank/DDBJ whole genome shotgun (WGS) entry which is preliminary data.</text>
</comment>